<dbReference type="Proteomes" id="UP001642409">
    <property type="component" value="Unassembled WGS sequence"/>
</dbReference>
<keyword evidence="1" id="KW-0472">Membrane</keyword>
<dbReference type="EMBL" id="CATOUU010000666">
    <property type="protein sequence ID" value="CAI9939573.1"/>
    <property type="molecule type" value="Genomic_DNA"/>
</dbReference>
<accession>A0AA86PLZ6</accession>
<reference evidence="2" key="1">
    <citation type="submission" date="2023-06" db="EMBL/GenBank/DDBJ databases">
        <authorList>
            <person name="Kurt Z."/>
        </authorList>
    </citation>
    <scope>NUCLEOTIDE SEQUENCE</scope>
</reference>
<reference evidence="3 4" key="2">
    <citation type="submission" date="2024-07" db="EMBL/GenBank/DDBJ databases">
        <authorList>
            <person name="Akdeniz Z."/>
        </authorList>
    </citation>
    <scope>NUCLEOTIDE SEQUENCE [LARGE SCALE GENOMIC DNA]</scope>
</reference>
<dbReference type="PROSITE" id="PS51450">
    <property type="entry name" value="LRR"/>
    <property type="match status" value="1"/>
</dbReference>
<dbReference type="InterPro" id="IPR001611">
    <property type="entry name" value="Leu-rich_rpt"/>
</dbReference>
<evidence type="ECO:0000313" key="2">
    <source>
        <dbReference type="EMBL" id="CAI9939573.1"/>
    </source>
</evidence>
<sequence>MVLEFLKSPVNKNHHMKIYLLQTIDSIRLLVNLKELDICYNNFIDIASLDSNTVAFNNYCYVPWISFAISYYFYIFIKPYSLVPLKRSFSRICYLKTRRLESTWSEKAYLVRFLIRILHLNFKAFQLKMSNWKQFDFLNPYTSEMDKYLSQALNSK</sequence>
<keyword evidence="4" id="KW-1185">Reference proteome</keyword>
<dbReference type="AlphaFoldDB" id="A0AA86PLZ6"/>
<gene>
    <name evidence="2" type="ORF">HINF_LOCUS27218</name>
    <name evidence="3" type="ORF">HINF_LOCUS50886</name>
</gene>
<comment type="caution">
    <text evidence="2">The sequence shown here is derived from an EMBL/GenBank/DDBJ whole genome shotgun (WGS) entry which is preliminary data.</text>
</comment>
<evidence type="ECO:0000313" key="4">
    <source>
        <dbReference type="Proteomes" id="UP001642409"/>
    </source>
</evidence>
<protein>
    <submittedName>
        <fullName evidence="2">Leucine-rich repeat</fullName>
    </submittedName>
    <submittedName>
        <fullName evidence="3">Leucine-rich_repeat</fullName>
    </submittedName>
</protein>
<proteinExistence type="predicted"/>
<dbReference type="EMBL" id="CAXDID020000246">
    <property type="protein sequence ID" value="CAL6063466.1"/>
    <property type="molecule type" value="Genomic_DNA"/>
</dbReference>
<keyword evidence="1" id="KW-1133">Transmembrane helix</keyword>
<feature type="transmembrane region" description="Helical" evidence="1">
    <location>
        <begin position="61"/>
        <end position="77"/>
    </location>
</feature>
<name>A0AA86PLZ6_9EUKA</name>
<organism evidence="2">
    <name type="scientific">Hexamita inflata</name>
    <dbReference type="NCBI Taxonomy" id="28002"/>
    <lineage>
        <taxon>Eukaryota</taxon>
        <taxon>Metamonada</taxon>
        <taxon>Diplomonadida</taxon>
        <taxon>Hexamitidae</taxon>
        <taxon>Hexamitinae</taxon>
        <taxon>Hexamita</taxon>
    </lineage>
</organism>
<keyword evidence="1" id="KW-0812">Transmembrane</keyword>
<evidence type="ECO:0000256" key="1">
    <source>
        <dbReference type="SAM" id="Phobius"/>
    </source>
</evidence>
<evidence type="ECO:0000313" key="3">
    <source>
        <dbReference type="EMBL" id="CAL6063466.1"/>
    </source>
</evidence>